<dbReference type="EC" id="3.2.1.-" evidence="6"/>
<dbReference type="InterPro" id="IPR036026">
    <property type="entry name" value="Seven-hairpin_glycosidases"/>
</dbReference>
<dbReference type="Pfam" id="PF01532">
    <property type="entry name" value="Glyco_hydro_47"/>
    <property type="match status" value="1"/>
</dbReference>
<keyword evidence="8" id="KW-1185">Reference proteome</keyword>
<evidence type="ECO:0000256" key="3">
    <source>
        <dbReference type="ARBA" id="ARBA00007658"/>
    </source>
</evidence>
<dbReference type="Gene3D" id="1.50.10.10">
    <property type="match status" value="1"/>
</dbReference>
<dbReference type="SUPFAM" id="SSF48225">
    <property type="entry name" value="Seven-hairpin glycosidases"/>
    <property type="match status" value="1"/>
</dbReference>
<accession>A0AAV5TA44</accession>
<dbReference type="PRINTS" id="PR00747">
    <property type="entry name" value="GLYHDRLASE47"/>
</dbReference>
<dbReference type="GO" id="GO:0005509">
    <property type="term" value="F:calcium ion binding"/>
    <property type="evidence" value="ECO:0007669"/>
    <property type="project" value="InterPro"/>
</dbReference>
<dbReference type="EMBL" id="BTSX01000004">
    <property type="protein sequence ID" value="GMS92442.1"/>
    <property type="molecule type" value="Genomic_DNA"/>
</dbReference>
<dbReference type="GO" id="GO:0000139">
    <property type="term" value="C:Golgi membrane"/>
    <property type="evidence" value="ECO:0007669"/>
    <property type="project" value="TreeGrafter"/>
</dbReference>
<reference evidence="7" key="1">
    <citation type="submission" date="2023-10" db="EMBL/GenBank/DDBJ databases">
        <title>Genome assembly of Pristionchus species.</title>
        <authorList>
            <person name="Yoshida K."/>
            <person name="Sommer R.J."/>
        </authorList>
    </citation>
    <scope>NUCLEOTIDE SEQUENCE</scope>
    <source>
        <strain evidence="7">RS0144</strain>
    </source>
</reference>
<evidence type="ECO:0000256" key="4">
    <source>
        <dbReference type="ARBA" id="ARBA00022801"/>
    </source>
</evidence>
<keyword evidence="4 6" id="KW-0378">Hydrolase</keyword>
<comment type="pathway">
    <text evidence="2">Protein modification; protein glycosylation.</text>
</comment>
<dbReference type="GO" id="GO:0004571">
    <property type="term" value="F:mannosyl-oligosaccharide 1,2-alpha-mannosidase activity"/>
    <property type="evidence" value="ECO:0007669"/>
    <property type="project" value="InterPro"/>
</dbReference>
<evidence type="ECO:0000256" key="5">
    <source>
        <dbReference type="ARBA" id="ARBA00023157"/>
    </source>
</evidence>
<keyword evidence="5" id="KW-1015">Disulfide bond</keyword>
<evidence type="ECO:0000313" key="8">
    <source>
        <dbReference type="Proteomes" id="UP001432027"/>
    </source>
</evidence>
<dbReference type="Proteomes" id="UP001432027">
    <property type="component" value="Unassembled WGS sequence"/>
</dbReference>
<evidence type="ECO:0000256" key="6">
    <source>
        <dbReference type="RuleBase" id="RU361193"/>
    </source>
</evidence>
<organism evidence="7 8">
    <name type="scientific">Pristionchus entomophagus</name>
    <dbReference type="NCBI Taxonomy" id="358040"/>
    <lineage>
        <taxon>Eukaryota</taxon>
        <taxon>Metazoa</taxon>
        <taxon>Ecdysozoa</taxon>
        <taxon>Nematoda</taxon>
        <taxon>Chromadorea</taxon>
        <taxon>Rhabditida</taxon>
        <taxon>Rhabditina</taxon>
        <taxon>Diplogasteromorpha</taxon>
        <taxon>Diplogasteroidea</taxon>
        <taxon>Neodiplogasteridae</taxon>
        <taxon>Pristionchus</taxon>
    </lineage>
</organism>
<keyword evidence="6" id="KW-0326">Glycosidase</keyword>
<dbReference type="InterPro" id="IPR012341">
    <property type="entry name" value="6hp_glycosidase-like_sf"/>
</dbReference>
<dbReference type="PANTHER" id="PTHR11742">
    <property type="entry name" value="MANNOSYL-OLIGOSACCHARIDE ALPHA-1,2-MANNOSIDASE-RELATED"/>
    <property type="match status" value="1"/>
</dbReference>
<sequence length="96" mass="11260">VKNPDAHQHEDTKTKSEYIKEMMLHAWYSYRNYTWGYNEIHPSNQLHNNQAIFGGEKMAATIIDAADTLWIMGLKQEYKQARDFFNENFTMANAQG</sequence>
<feature type="non-terminal residue" evidence="7">
    <location>
        <position position="96"/>
    </location>
</feature>
<dbReference type="GO" id="GO:0005975">
    <property type="term" value="P:carbohydrate metabolic process"/>
    <property type="evidence" value="ECO:0007669"/>
    <property type="project" value="InterPro"/>
</dbReference>
<dbReference type="GO" id="GO:0005783">
    <property type="term" value="C:endoplasmic reticulum"/>
    <property type="evidence" value="ECO:0007669"/>
    <property type="project" value="TreeGrafter"/>
</dbReference>
<evidence type="ECO:0000313" key="7">
    <source>
        <dbReference type="EMBL" id="GMS92442.1"/>
    </source>
</evidence>
<feature type="non-terminal residue" evidence="7">
    <location>
        <position position="1"/>
    </location>
</feature>
<comment type="cofactor">
    <cofactor evidence="1">
        <name>Ca(2+)</name>
        <dbReference type="ChEBI" id="CHEBI:29108"/>
    </cofactor>
</comment>
<proteinExistence type="inferred from homology"/>
<gene>
    <name evidence="7" type="ORF">PENTCL1PPCAC_14617</name>
</gene>
<dbReference type="AlphaFoldDB" id="A0AAV5TA44"/>
<evidence type="ECO:0000256" key="1">
    <source>
        <dbReference type="ARBA" id="ARBA00001913"/>
    </source>
</evidence>
<comment type="similarity">
    <text evidence="3 6">Belongs to the glycosyl hydrolase 47 family.</text>
</comment>
<protein>
    <recommendedName>
        <fullName evidence="6">alpha-1,2-Mannosidase</fullName>
        <ecNumber evidence="6">3.2.1.-</ecNumber>
    </recommendedName>
</protein>
<dbReference type="InterPro" id="IPR001382">
    <property type="entry name" value="Glyco_hydro_47"/>
</dbReference>
<dbReference type="PANTHER" id="PTHR11742:SF96">
    <property type="entry name" value="MANNOSYL-OLIGOSACCHARIDE 1,2-ALPHA-MANNOSIDASE C52E4.5"/>
    <property type="match status" value="1"/>
</dbReference>
<evidence type="ECO:0000256" key="2">
    <source>
        <dbReference type="ARBA" id="ARBA00004922"/>
    </source>
</evidence>
<comment type="caution">
    <text evidence="7">The sequence shown here is derived from an EMBL/GenBank/DDBJ whole genome shotgun (WGS) entry which is preliminary data.</text>
</comment>
<name>A0AAV5TA44_9BILA</name>
<dbReference type="InterPro" id="IPR050749">
    <property type="entry name" value="Glycosyl_Hydrolase_47"/>
</dbReference>